<name>A0A7C5LDA2_CALS0</name>
<dbReference type="InterPro" id="IPR000873">
    <property type="entry name" value="AMP-dep_synth/lig_dom"/>
</dbReference>
<feature type="domain" description="AMP-binding enzyme C-terminal" evidence="3">
    <location>
        <begin position="441"/>
        <end position="520"/>
    </location>
</feature>
<evidence type="ECO:0000256" key="1">
    <source>
        <dbReference type="ARBA" id="ARBA00022598"/>
    </source>
</evidence>
<dbReference type="GO" id="GO:0016405">
    <property type="term" value="F:CoA-ligase activity"/>
    <property type="evidence" value="ECO:0007669"/>
    <property type="project" value="InterPro"/>
</dbReference>
<dbReference type="EMBL" id="DRWN01000051">
    <property type="protein sequence ID" value="HHK68739.1"/>
    <property type="molecule type" value="Genomic_DNA"/>
</dbReference>
<dbReference type="Gene3D" id="3.40.50.12780">
    <property type="entry name" value="N-terminal domain of ligase-like"/>
    <property type="match status" value="1"/>
</dbReference>
<dbReference type="GO" id="GO:0005524">
    <property type="term" value="F:ATP binding"/>
    <property type="evidence" value="ECO:0007669"/>
    <property type="project" value="InterPro"/>
</dbReference>
<reference evidence="4" key="1">
    <citation type="journal article" date="2020" name="mSystems">
        <title>Genome- and Community-Level Interaction Insights into Carbon Utilization and Element Cycling Functions of Hydrothermarchaeota in Hydrothermal Sediment.</title>
        <authorList>
            <person name="Zhou Z."/>
            <person name="Liu Y."/>
            <person name="Xu W."/>
            <person name="Pan J."/>
            <person name="Luo Z.H."/>
            <person name="Li M."/>
        </authorList>
    </citation>
    <scope>NUCLEOTIDE SEQUENCE [LARGE SCALE GENOMIC DNA]</scope>
    <source>
        <strain evidence="4">SpSt-1056</strain>
    </source>
</reference>
<comment type="caution">
    <text evidence="4">The sequence shown here is derived from an EMBL/GenBank/DDBJ whole genome shotgun (WGS) entry which is preliminary data.</text>
</comment>
<dbReference type="Gene3D" id="3.30.300.30">
    <property type="match status" value="1"/>
</dbReference>
<gene>
    <name evidence="4" type="ORF">ENM11_06270</name>
</gene>
<dbReference type="PANTHER" id="PTHR43352:SF1">
    <property type="entry name" value="ANTHRANILATE--COA LIGASE"/>
    <property type="match status" value="1"/>
</dbReference>
<dbReference type="GO" id="GO:0044550">
    <property type="term" value="P:secondary metabolite biosynthetic process"/>
    <property type="evidence" value="ECO:0007669"/>
    <property type="project" value="TreeGrafter"/>
</dbReference>
<dbReference type="InterPro" id="IPR045851">
    <property type="entry name" value="AMP-bd_C_sf"/>
</dbReference>
<dbReference type="Pfam" id="PF13193">
    <property type="entry name" value="AMP-binding_C"/>
    <property type="match status" value="1"/>
</dbReference>
<feature type="domain" description="AMP-dependent synthetase/ligase" evidence="2">
    <location>
        <begin position="30"/>
        <end position="391"/>
    </location>
</feature>
<keyword evidence="1 4" id="KW-0436">Ligase</keyword>
<evidence type="ECO:0000259" key="3">
    <source>
        <dbReference type="Pfam" id="PF13193"/>
    </source>
</evidence>
<dbReference type="SUPFAM" id="SSF56801">
    <property type="entry name" value="Acetyl-CoA synthetase-like"/>
    <property type="match status" value="1"/>
</dbReference>
<sequence>MVYVKGEVVDVSWPEFFNLSEVLVDRHVREGRGDKQAVYHLESGRQFTYSELLKRVCKAGNLLRQLGVEIEDRVAMLLPDSVEYVELLLGSIRIGAQPVLLSTLETPQFYEFVLNDCVANVLVVHHSLLPKLQGSLHRLRYLKKVVVVGGVGSAVGTTLSYEQMLEGVSDSLHPEQLHADDFCYWQYSSGTTGPPKGVIHYQHDPIYSCETYYKHVLQMSERDVNFSTSKIFFAYGLGNTVWAPLYFGASAVLMSGPPEPSTTFRAIERCGVTLFFSVPAVYAKLLASVKPDDRFDLSSVRYCVSAGEALPAPIYLRWKERFGKDILDGIGATEMCHIFISNRPGKIRPGSSGVVVPGYEVKLVNEEMREVGFEEIGRLLVKGRSVAAMYWRRHDKNKQHFLGEWFYTGDLYVADRDGFLTHMGRADDLIKSAGAWVSPVEVESSILSHPAVLECAVVQGYTQEGLGRPKAFVVLKDGYSPNEELAEEIRRKVAESLGSGFKTPAWVVFVDDLPKTATGKIQRFKLRETKSESDSS</sequence>
<evidence type="ECO:0000313" key="4">
    <source>
        <dbReference type="EMBL" id="HHK68739.1"/>
    </source>
</evidence>
<accession>A0A7C5LDA2</accession>
<evidence type="ECO:0000259" key="2">
    <source>
        <dbReference type="Pfam" id="PF00501"/>
    </source>
</evidence>
<dbReference type="Pfam" id="PF00501">
    <property type="entry name" value="AMP-binding"/>
    <property type="match status" value="1"/>
</dbReference>
<dbReference type="InterPro" id="IPR025110">
    <property type="entry name" value="AMP-bd_C"/>
</dbReference>
<organism evidence="4">
    <name type="scientific">Caldiarchaeum subterraneum</name>
    <dbReference type="NCBI Taxonomy" id="311458"/>
    <lineage>
        <taxon>Archaea</taxon>
        <taxon>Nitrososphaerota</taxon>
        <taxon>Candidatus Caldarchaeales</taxon>
        <taxon>Candidatus Caldarchaeaceae</taxon>
        <taxon>Candidatus Caldarchaeum</taxon>
    </lineage>
</organism>
<dbReference type="PANTHER" id="PTHR43352">
    <property type="entry name" value="ACETYL-COA SYNTHETASE"/>
    <property type="match status" value="1"/>
</dbReference>
<dbReference type="NCBIfam" id="TIGR02262">
    <property type="entry name" value="benz_CoA_lig"/>
    <property type="match status" value="1"/>
</dbReference>
<dbReference type="InterPro" id="IPR042099">
    <property type="entry name" value="ANL_N_sf"/>
</dbReference>
<dbReference type="GO" id="GO:0016878">
    <property type="term" value="F:acid-thiol ligase activity"/>
    <property type="evidence" value="ECO:0007669"/>
    <property type="project" value="TreeGrafter"/>
</dbReference>
<protein>
    <submittedName>
        <fullName evidence="4">Benzoate-CoA ligase family protein</fullName>
    </submittedName>
</protein>
<proteinExistence type="predicted"/>
<dbReference type="AlphaFoldDB" id="A0A7C5LDA2"/>
<dbReference type="InterPro" id="IPR011957">
    <property type="entry name" value="Benz_CoA_lig"/>
</dbReference>